<dbReference type="InterPro" id="IPR011009">
    <property type="entry name" value="Kinase-like_dom_sf"/>
</dbReference>
<dbReference type="SUPFAM" id="SSF56436">
    <property type="entry name" value="C-type lectin-like"/>
    <property type="match status" value="1"/>
</dbReference>
<evidence type="ECO:0000256" key="2">
    <source>
        <dbReference type="ARBA" id="ARBA00012513"/>
    </source>
</evidence>
<organism evidence="11 12">
    <name type="scientific">Xanthomonas oryzae pv. oryzae (strain PXO99A)</name>
    <dbReference type="NCBI Taxonomy" id="360094"/>
    <lineage>
        <taxon>Bacteria</taxon>
        <taxon>Pseudomonadati</taxon>
        <taxon>Pseudomonadota</taxon>
        <taxon>Gammaproteobacteria</taxon>
        <taxon>Lysobacterales</taxon>
        <taxon>Lysobacteraceae</taxon>
        <taxon>Xanthomonas</taxon>
    </lineage>
</organism>
<dbReference type="PROSITE" id="PS00108">
    <property type="entry name" value="PROTEIN_KINASE_ST"/>
    <property type="match status" value="1"/>
</dbReference>
<proteinExistence type="inferred from homology"/>
<accession>A0A0K0GIQ4</accession>
<dbReference type="eggNOG" id="COG1262">
    <property type="taxonomic scope" value="Bacteria"/>
</dbReference>
<dbReference type="HOGENOM" id="CLU_007311_0_0_6"/>
<dbReference type="RefSeq" id="WP_012444503.1">
    <property type="nucleotide sequence ID" value="NC_010717.2"/>
</dbReference>
<sequence>MTTRDHDMTGRTSPPDDDRTRVRPARDLADTPSVPPAADDEVTRLAPLTRQRAAHACDDAATRVNPPAHADDSAGASSWRRVAQLQGDAQVGVGMLLKARFLLVREIGRGGMGVVYLARDERKVEARDRHPYIAVKVLNDDFRRHPDSLIALQRESRRAQSLAHDHIVRVYDFDKDGAIVFMTMEYIEGDDLRGLIRSRLGEGMPLAEAWPLIEGMGRALQRAHAAGIVHSDFKPGNVMVGAGNLAKVFDFGIARAAKLAGAESSDDHTVFDAATLGALTPAYASMEMLRGDEPAFADDVYAFGCVVYELLSGRHPFAKQSATQAQAQQLRVAALPTLSRRQMRGLRSSLAFEAAARPTMTVLLEQLRPRSRSERAVPYLLAGVLLLAGGVGATVWMQVHAQREKVAGVLERFSPQAPNRFAHEAHARAALWALGEDDRRRLILDHSSTIEAFLLRRLDHYWQPALGREDYVGAQRILSVRDQWKLFSPRLDARRSAMEQERDRLLNGLDTALTGAIAAGALFEDQPGNVVALLDRVRRLAPDSGLLRHAELELRYRRGCADALTAGRRNEARRWLDTGRRVFPQSALLRECAHELDAATVTASATPSAPPAPLVEDAQARLAAQIATRIESVRAAAAANDVAKVKRQLAQIAASSPEHPFLRSEGAQRLTDAYLGLARSLCRDGRWKEASVLIGQALDAQDTPRLRQALGRYRLAMELEQLGTALPAPSVLQRLRERKMALQAQDADGFRAFQSDVAKSARQRVSYTAALLPKLEPVAVMPAPPAKPSDPCRLSAPSGGAATCSDDLGKHGRGPELVVLSKPGRALAMMRREISVADFALFCADTQRCRVSRWTRKSAPVDEVSAALIRDYAAWLSSASGRTYRLPRDAEWLRAARAGEDGCTATVSNSWGLLDMVGGLAEWVQEGEGVAVRGSQRGVAACASPGTVSSNGDAARGIGARLVRDVE</sequence>
<dbReference type="Gene3D" id="3.90.1580.10">
    <property type="entry name" value="paralog of FGE (formylglycine-generating enzyme)"/>
    <property type="match status" value="1"/>
</dbReference>
<evidence type="ECO:0000259" key="10">
    <source>
        <dbReference type="PROSITE" id="PS50011"/>
    </source>
</evidence>
<dbReference type="GO" id="GO:0005524">
    <property type="term" value="F:ATP binding"/>
    <property type="evidence" value="ECO:0007669"/>
    <property type="project" value="UniProtKB-UniRule"/>
</dbReference>
<keyword evidence="5 11" id="KW-0418">Kinase</keyword>
<dbReference type="Pfam" id="PF03781">
    <property type="entry name" value="FGE-sulfatase"/>
    <property type="match status" value="1"/>
</dbReference>
<dbReference type="Proteomes" id="UP000001740">
    <property type="component" value="Chromosome"/>
</dbReference>
<dbReference type="InterPro" id="IPR000719">
    <property type="entry name" value="Prot_kinase_dom"/>
</dbReference>
<evidence type="ECO:0000256" key="7">
    <source>
        <dbReference type="PROSITE-ProRule" id="PRU10141"/>
    </source>
</evidence>
<dbReference type="InterPro" id="IPR017441">
    <property type="entry name" value="Protein_kinase_ATP_BS"/>
</dbReference>
<keyword evidence="9" id="KW-1133">Transmembrane helix</keyword>
<evidence type="ECO:0000256" key="3">
    <source>
        <dbReference type="ARBA" id="ARBA00022679"/>
    </source>
</evidence>
<evidence type="ECO:0000313" key="12">
    <source>
        <dbReference type="Proteomes" id="UP000001740"/>
    </source>
</evidence>
<dbReference type="PROSITE" id="PS50011">
    <property type="entry name" value="PROTEIN_KINASE_DOM"/>
    <property type="match status" value="1"/>
</dbReference>
<dbReference type="CDD" id="cd14014">
    <property type="entry name" value="STKc_PknB_like"/>
    <property type="match status" value="1"/>
</dbReference>
<feature type="compositionally biased region" description="Basic and acidic residues" evidence="8">
    <location>
        <begin position="1"/>
        <end position="29"/>
    </location>
</feature>
<keyword evidence="6 7" id="KW-0067">ATP-binding</keyword>
<gene>
    <name evidence="11" type="ordered locus">PXO_00247</name>
</gene>
<dbReference type="InterPro" id="IPR005532">
    <property type="entry name" value="SUMF_dom"/>
</dbReference>
<protein>
    <recommendedName>
        <fullName evidence="2">non-specific serine/threonine protein kinase</fullName>
        <ecNumber evidence="2">2.7.11.1</ecNumber>
    </recommendedName>
</protein>
<dbReference type="EC" id="2.7.11.1" evidence="2"/>
<dbReference type="PANTHER" id="PTHR43671:SF13">
    <property type="entry name" value="SERINE_THREONINE-PROTEIN KINASE NEK2"/>
    <property type="match status" value="1"/>
</dbReference>
<dbReference type="InterPro" id="IPR016187">
    <property type="entry name" value="CTDL_fold"/>
</dbReference>
<dbReference type="GO" id="GO:0004674">
    <property type="term" value="F:protein serine/threonine kinase activity"/>
    <property type="evidence" value="ECO:0007669"/>
    <property type="project" value="UniProtKB-EC"/>
</dbReference>
<evidence type="ECO:0000256" key="8">
    <source>
        <dbReference type="SAM" id="MobiDB-lite"/>
    </source>
</evidence>
<dbReference type="eggNOG" id="COG0515">
    <property type="taxonomic scope" value="Bacteria"/>
</dbReference>
<evidence type="ECO:0000256" key="9">
    <source>
        <dbReference type="SAM" id="Phobius"/>
    </source>
</evidence>
<evidence type="ECO:0000256" key="4">
    <source>
        <dbReference type="ARBA" id="ARBA00022741"/>
    </source>
</evidence>
<dbReference type="EMBL" id="CP000967">
    <property type="protein sequence ID" value="ACD58223.1"/>
    <property type="molecule type" value="Genomic_DNA"/>
</dbReference>
<reference evidence="11 12" key="1">
    <citation type="journal article" date="2008" name="BMC Genomics">
        <title>Genome sequence and rapid evolution of the rice pathogen Xanthomonas oryzae pv. oryzae PXO99A.</title>
        <authorList>
            <person name="Salzberg S.L."/>
            <person name="Sommer D.D."/>
            <person name="Schatz M.C."/>
            <person name="Phillippy A.M."/>
            <person name="Rabinowicz P.D."/>
            <person name="Tsuge S."/>
            <person name="Furutani A."/>
            <person name="Ochiai H."/>
            <person name="Delcher A.L."/>
            <person name="Kelley D."/>
            <person name="Madupu R."/>
            <person name="Puiu D."/>
            <person name="Radune D."/>
            <person name="Shumway M."/>
            <person name="Trapnell C."/>
            <person name="Aparna G."/>
            <person name="Jha G."/>
            <person name="Pandey A."/>
            <person name="Patil P.B."/>
            <person name="Ishihara H."/>
            <person name="Meyer D.F."/>
            <person name="Szurek B."/>
            <person name="Verdier V."/>
            <person name="Koebnik R."/>
            <person name="Dow J.M."/>
            <person name="Ryan R.P."/>
            <person name="Hirata H."/>
            <person name="Tsuyumu S."/>
            <person name="Won Lee S."/>
            <person name="Seo Y.S."/>
            <person name="Sriariyanum M."/>
            <person name="Ronald P.C."/>
            <person name="Sonti R.V."/>
            <person name="Van Sluys M.A."/>
            <person name="Leach J.E."/>
            <person name="White F.F."/>
            <person name="Bogdanove A.J."/>
        </authorList>
    </citation>
    <scope>NUCLEOTIDE SEQUENCE [LARGE SCALE GENOMIC DNA]</scope>
    <source>
        <strain evidence="11 12">PXO99A</strain>
    </source>
</reference>
<dbReference type="Pfam" id="PF00069">
    <property type="entry name" value="Pkinase"/>
    <property type="match status" value="1"/>
</dbReference>
<keyword evidence="3" id="KW-0808">Transferase</keyword>
<dbReference type="Gene3D" id="3.30.200.20">
    <property type="entry name" value="Phosphorylase Kinase, domain 1"/>
    <property type="match status" value="1"/>
</dbReference>
<evidence type="ECO:0000256" key="5">
    <source>
        <dbReference type="ARBA" id="ARBA00022777"/>
    </source>
</evidence>
<dbReference type="InterPro" id="IPR008271">
    <property type="entry name" value="Ser/Thr_kinase_AS"/>
</dbReference>
<name>A0A0K0GIQ4_XANOP</name>
<dbReference type="KEGG" id="xop:PXO_00247"/>
<dbReference type="PROSITE" id="PS00107">
    <property type="entry name" value="PROTEIN_KINASE_ATP"/>
    <property type="match status" value="1"/>
</dbReference>
<keyword evidence="4 7" id="KW-0547">Nucleotide-binding</keyword>
<feature type="binding site" evidence="7">
    <location>
        <position position="136"/>
    </location>
    <ligand>
        <name>ATP</name>
        <dbReference type="ChEBI" id="CHEBI:30616"/>
    </ligand>
</feature>
<dbReference type="Gene3D" id="1.10.510.10">
    <property type="entry name" value="Transferase(Phosphotransferase) domain 1"/>
    <property type="match status" value="1"/>
</dbReference>
<feature type="region of interest" description="Disordered" evidence="8">
    <location>
        <begin position="1"/>
        <end position="45"/>
    </location>
</feature>
<evidence type="ECO:0000313" key="11">
    <source>
        <dbReference type="EMBL" id="ACD58223.1"/>
    </source>
</evidence>
<dbReference type="InterPro" id="IPR042095">
    <property type="entry name" value="SUMF_sf"/>
</dbReference>
<evidence type="ECO:0000256" key="6">
    <source>
        <dbReference type="ARBA" id="ARBA00022840"/>
    </source>
</evidence>
<comment type="similarity">
    <text evidence="1">Belongs to the protein kinase superfamily. NEK Ser/Thr protein kinase family. NIMA subfamily.</text>
</comment>
<dbReference type="SUPFAM" id="SSF56112">
    <property type="entry name" value="Protein kinase-like (PK-like)"/>
    <property type="match status" value="1"/>
</dbReference>
<evidence type="ECO:0000256" key="1">
    <source>
        <dbReference type="ARBA" id="ARBA00010886"/>
    </source>
</evidence>
<feature type="domain" description="Protein kinase" evidence="10">
    <location>
        <begin position="101"/>
        <end position="380"/>
    </location>
</feature>
<dbReference type="InterPro" id="IPR050660">
    <property type="entry name" value="NEK_Ser/Thr_kinase"/>
</dbReference>
<dbReference type="AlphaFoldDB" id="A0A0K0GIQ4"/>
<keyword evidence="9" id="KW-0472">Membrane</keyword>
<dbReference type="PANTHER" id="PTHR43671">
    <property type="entry name" value="SERINE/THREONINE-PROTEIN KINASE NEK"/>
    <property type="match status" value="1"/>
</dbReference>
<feature type="transmembrane region" description="Helical" evidence="9">
    <location>
        <begin position="376"/>
        <end position="397"/>
    </location>
</feature>
<keyword evidence="9" id="KW-0812">Transmembrane</keyword>